<dbReference type="Proteomes" id="UP001152799">
    <property type="component" value="Chromosome 5"/>
</dbReference>
<keyword evidence="12" id="KW-0829">Tyrosine-protein kinase</keyword>
<dbReference type="GO" id="GO:0004714">
    <property type="term" value="F:transmembrane receptor protein tyrosine kinase activity"/>
    <property type="evidence" value="ECO:0007669"/>
    <property type="project" value="UniProtKB-EC"/>
</dbReference>
<dbReference type="SUPFAM" id="SSF63825">
    <property type="entry name" value="YWTD domain"/>
    <property type="match status" value="3"/>
</dbReference>
<dbReference type="SMART" id="SM00135">
    <property type="entry name" value="LY"/>
    <property type="match status" value="7"/>
</dbReference>
<evidence type="ECO:0000256" key="7">
    <source>
        <dbReference type="ARBA" id="ARBA00022741"/>
    </source>
</evidence>
<name>A0A9N9QR01_9CUCU</name>
<sequence length="2401" mass="272527">MKVLKTIKTKSSNGKQRIINIKNQQGVLVSDKKSIVDDVTLNTKCSKGCTLWKDALSSSCQKVCNGTTDRLSHRELYCVIGCNDAIGKYFGQVRSLLGVPPAPALLDNSLAATTLKLEWRFPEASRAKLSFHVQWRYEVMAAAWQYSRNATWSSDNSYFLVEGLQPYTKYRFRIALNLGHGHGDPIYSEQSVVIATLASGVPASPPRNVRAAPVDAHSVSVSWEPGPFPHGPLLAYVLQITDDSPSGGQKARSEVKDVPYPSSFYVYRDLQPNKNYKVSIQMRNRVGSGPASTVQVSTPKEPQVSENQQPILILGTQYGIFELESLFGDSLHLFHSDDTAIQGIGIHISKQLLFLSDANGSVWRIPIEQETKNRTRILAPEQLDFFPLDISVDWISNQLYILGEVKPRKSPGKYLIKRCNLDGSHLTVALAGLTKRPAAMEIDPCNGYLFWTIGDENYGGIFRLDISDISNGIKHQAKIEQILNEPSLGAFIVDSINFRLYVANQRSNTMWAVSLDGKDIKNIRQNVANPKLENVLSLGTVNKKFYWTDGSTVYNEEYHPGRDEYFHNKISHLGKTQYRKILINLNNSQPWPIPLNPPTHLQAIFSNTVAKAKWLPPHLLGLQGKGAWQNWSYKVSIEDLTTHNITGFTTNTSSFSISNLTENTSYKLKVAAYTKSGTGPWSTEFIGTTLEKSRNPIIIWSGTEGLFKSNVAIENVETLLHKSLLGNVEFTGLTWYQDQVYLVTNNSHVIWYNLTSRKHGRLNDIDSVGSIAVDWIGKKLYWSNLKQQLIIRSNLNGSQQEPLPILTLAKEIRIDSVNGYLYWSREYDVECAHLNGDDKMDYDRLEPFSGKQVMGLTLDFDGKQIYWIVRGSDGSHLFRAPMVGYGADSNIQKSRVALLQRPNMQGPLTYFSHRLLWLQDEKNAVVSDLDGKNLATFSGKSIWGLNLVYVVDENLHWWPSNITNKNDVNVVPEMVQKYTIKALGSSESFNITWDRIRNVNYGTVFYEVQLDGLPANNATIITTEPTIRYWREVTPFTPLNVTIRAFTYWASSPQIRVVIFSPPSTPSAPRNLRTYVTYEHNNSLKGVNYFSIIFRWDPPLFPNGILNGYNIRCWYVENDNENVICDDKKAANETEFIIKDLSEANIYYFQVQAYTEIGTGAMSTPISANSSQESPPPTLLIASFDTISLEDIDADHNYPLINGISTPLEISYLIRENKLFWVNEMQELLMYHLHSSNKTKILDLKGKPKGLALDWLERSLYYVEGINDTTGSIIYKINLNHLDKNIMKNNEIYSTTNNIAKIEVSPLTRKIYWIETDDNGNHNVIFSNIDGSHVRNFFGNRQKRSLSCNCPSENIQLEPTFTIDHSDIKKTPSLIFINSNTKEVFASDKDGCMCNIIANVSQTFPLHKIKSDFGSLYWLNSEGVLYALKKGNINLLSKPIKANDVNIYGKHVQPYPSKECLSPKQYSNFTPTIEKKSYYSLTLKMPKIVFDADCMNTSTPSAIYTIKYGEVLRFVETLRYLSTFNETFELSNLRPFTMYSVSAAVSNHFNKGDKMVFGEPLISRTSPGAPSKPRNISASVLHPTLAQVNWLPPEQLNGEIIHYEIHWLTEGSLTGVRQKGEQPVSDLKTLEKNKHILTTLLQKLSPNETYTVWIRAYSETNETMSDSDRVQITTYPEPAVFDLVNQTSQTLTLTWEITSHIQEYVVEYAPITSTNTWAKATSGIHHEDIVQIFVKNLRPKTQYKFRLSLLYEQYPEWYIWPSDSRFTFETLGDRPSPPSSPGIQFFGSNIYKVVWDAPHDNGAKIELYSLESLALKFYRNKRSVSENRTAWFYSAPSIEEEEFEWNQVYNGSENSWIITDLRDEYKYTFRVSAMNSYGWSDPSPESTEFDIHEAERLSQKNPMNLIFIATLLPISICIIIVICFSYVTYFRRCSKQKKVEQLVAIPRGPDVELATLRELPRRGVHNTNILYVPAVHNGEDITMLPHIRRDQITLTKFLGSGAFGEVFEGKAKKLPNGDVETKVAVKTLKKGASEQEKTEFLQEAQLMSHFKHEHILQLLGVCLDNDPQFIIMELMEGGDLLTYLRDSRGGLNNTPSLNLIELLKMCLDVTKGCKYLEEMHFVHRDLACRNCLVSCMEKENRIVKIGDFGLARDIYKNDYYRKEGEGLLPVRWMAPESLLDGVFTCQSDVWAFGVLLWEIMTLGQQPYQARSNLEVLHYVRGGGRLGKPTDCPDDLYKLMIKCWELESEQRPTFKYCLEVLDQSHREHLRNPTTGAHSQYISTVPDLFAGISNAAYFLDENENSGMSWKSGTEDETSREKTPFLSSQDVGLPDIPKYLELLYEPEQDTSLENDGYEIPNGLIVNNNETSGQELGNSVLSEIKIKTHEGSNEKNDVVDNNMNL</sequence>
<feature type="domain" description="Tyrosine-protein kinase catalytic" evidence="19">
    <location>
        <begin position="1992"/>
        <end position="2260"/>
    </location>
</feature>
<evidence type="ECO:0000256" key="1">
    <source>
        <dbReference type="ARBA" id="ARBA00004167"/>
    </source>
</evidence>
<dbReference type="PROSITE" id="PS00239">
    <property type="entry name" value="RECEPTOR_TYR_KIN_II"/>
    <property type="match status" value="1"/>
</dbReference>
<keyword evidence="7 15" id="KW-0547">Nucleotide-binding</keyword>
<feature type="region of interest" description="Disordered" evidence="16">
    <location>
        <begin position="2302"/>
        <end position="2325"/>
    </location>
</feature>
<keyword evidence="6" id="KW-0677">Repeat</keyword>
<evidence type="ECO:0000256" key="11">
    <source>
        <dbReference type="ARBA" id="ARBA00023136"/>
    </source>
</evidence>
<dbReference type="CDD" id="cd05044">
    <property type="entry name" value="PTKc_c-ros"/>
    <property type="match status" value="1"/>
</dbReference>
<evidence type="ECO:0000256" key="10">
    <source>
        <dbReference type="ARBA" id="ARBA00022989"/>
    </source>
</evidence>
<dbReference type="FunFam" id="1.10.510.10:FF:000341">
    <property type="entry name" value="Tyrosine-protein kinase receptor"/>
    <property type="match status" value="1"/>
</dbReference>
<dbReference type="SMART" id="SM00219">
    <property type="entry name" value="TyrKc"/>
    <property type="match status" value="1"/>
</dbReference>
<dbReference type="InterPro" id="IPR020635">
    <property type="entry name" value="Tyr_kinase_cat_dom"/>
</dbReference>
<dbReference type="PROSITE" id="PS00109">
    <property type="entry name" value="PROTEIN_KINASE_TYR"/>
    <property type="match status" value="1"/>
</dbReference>
<dbReference type="InterPro" id="IPR008266">
    <property type="entry name" value="Tyr_kinase_AS"/>
</dbReference>
<keyword evidence="4" id="KW-0808">Transferase</keyword>
<dbReference type="GO" id="GO:0005524">
    <property type="term" value="F:ATP binding"/>
    <property type="evidence" value="ECO:0007669"/>
    <property type="project" value="UniProtKB-UniRule"/>
</dbReference>
<dbReference type="Gene3D" id="2.120.10.30">
    <property type="entry name" value="TolB, C-terminal domain"/>
    <property type="match status" value="3"/>
</dbReference>
<evidence type="ECO:0000256" key="12">
    <source>
        <dbReference type="ARBA" id="ARBA00023137"/>
    </source>
</evidence>
<dbReference type="InterPro" id="IPR017441">
    <property type="entry name" value="Protein_kinase_ATP_BS"/>
</dbReference>
<dbReference type="PANTHER" id="PTHR24416">
    <property type="entry name" value="TYROSINE-PROTEIN KINASE RECEPTOR"/>
    <property type="match status" value="1"/>
</dbReference>
<dbReference type="InterPro" id="IPR001245">
    <property type="entry name" value="Ser-Thr/Tyr_kinase_cat_dom"/>
</dbReference>
<dbReference type="Gene3D" id="3.30.200.20">
    <property type="entry name" value="Phosphorylase Kinase, domain 1"/>
    <property type="match status" value="1"/>
</dbReference>
<dbReference type="InterPro" id="IPR003961">
    <property type="entry name" value="FN3_dom"/>
</dbReference>
<evidence type="ECO:0000256" key="9">
    <source>
        <dbReference type="ARBA" id="ARBA00022840"/>
    </source>
</evidence>
<protein>
    <recommendedName>
        <fullName evidence="2">receptor protein-tyrosine kinase</fullName>
        <ecNumber evidence="2">2.7.10.1</ecNumber>
    </recommendedName>
</protein>
<dbReference type="GO" id="GO:0005886">
    <property type="term" value="C:plasma membrane"/>
    <property type="evidence" value="ECO:0007669"/>
    <property type="project" value="TreeGrafter"/>
</dbReference>
<evidence type="ECO:0000256" key="16">
    <source>
        <dbReference type="SAM" id="MobiDB-lite"/>
    </source>
</evidence>
<gene>
    <name evidence="20" type="ORF">CEUTPL_LOCUS9846</name>
</gene>
<dbReference type="EMBL" id="OU892281">
    <property type="protein sequence ID" value="CAG9769334.1"/>
    <property type="molecule type" value="Genomic_DNA"/>
</dbReference>
<keyword evidence="21" id="KW-1185">Reference proteome</keyword>
<keyword evidence="9 15" id="KW-0067">ATP-binding</keyword>
<feature type="transmembrane region" description="Helical" evidence="17">
    <location>
        <begin position="1905"/>
        <end position="1929"/>
    </location>
</feature>
<keyword evidence="5 17" id="KW-0812">Transmembrane</keyword>
<dbReference type="Pfam" id="PF00041">
    <property type="entry name" value="fn3"/>
    <property type="match status" value="6"/>
</dbReference>
<evidence type="ECO:0000256" key="6">
    <source>
        <dbReference type="ARBA" id="ARBA00022737"/>
    </source>
</evidence>
<dbReference type="InterPro" id="IPR011042">
    <property type="entry name" value="6-blade_b-propeller_TolB-like"/>
</dbReference>
<feature type="domain" description="Fibronectin type-III" evidence="18">
    <location>
        <begin position="1570"/>
        <end position="1663"/>
    </location>
</feature>
<dbReference type="OrthoDB" id="65481at2759"/>
<dbReference type="InterPro" id="IPR036116">
    <property type="entry name" value="FN3_sf"/>
</dbReference>
<feature type="domain" description="Fibronectin type-III" evidence="18">
    <location>
        <begin position="1675"/>
        <end position="1756"/>
    </location>
</feature>
<dbReference type="InterPro" id="IPR011009">
    <property type="entry name" value="Kinase-like_dom_sf"/>
</dbReference>
<dbReference type="InterPro" id="IPR002011">
    <property type="entry name" value="Tyr_kinase_rcpt_2_CS"/>
</dbReference>
<dbReference type="Gene3D" id="1.10.510.10">
    <property type="entry name" value="Transferase(Phosphotransferase) domain 1"/>
    <property type="match status" value="1"/>
</dbReference>
<evidence type="ECO:0000259" key="18">
    <source>
        <dbReference type="SMART" id="SM00060"/>
    </source>
</evidence>
<evidence type="ECO:0000313" key="21">
    <source>
        <dbReference type="Proteomes" id="UP001152799"/>
    </source>
</evidence>
<dbReference type="InterPro" id="IPR050122">
    <property type="entry name" value="RTK"/>
</dbReference>
<evidence type="ECO:0000256" key="15">
    <source>
        <dbReference type="PROSITE-ProRule" id="PRU10141"/>
    </source>
</evidence>
<feature type="compositionally biased region" description="Basic and acidic residues" evidence="16">
    <location>
        <begin position="2310"/>
        <end position="2320"/>
    </location>
</feature>
<keyword evidence="8" id="KW-0418">Kinase</keyword>
<accession>A0A9N9QR01</accession>
<dbReference type="GO" id="GO:0007169">
    <property type="term" value="P:cell surface receptor protein tyrosine kinase signaling pathway"/>
    <property type="evidence" value="ECO:0007669"/>
    <property type="project" value="InterPro"/>
</dbReference>
<keyword evidence="11 17" id="KW-0472">Membrane</keyword>
<feature type="domain" description="Fibronectin type-III" evidence="18">
    <location>
        <begin position="1076"/>
        <end position="1160"/>
    </location>
</feature>
<evidence type="ECO:0000256" key="8">
    <source>
        <dbReference type="ARBA" id="ARBA00022777"/>
    </source>
</evidence>
<evidence type="ECO:0000256" key="13">
    <source>
        <dbReference type="ARBA" id="ARBA00023170"/>
    </source>
</evidence>
<comment type="subcellular location">
    <subcellularLocation>
        <location evidence="1">Membrane</location>
        <topology evidence="1">Single-pass membrane protein</topology>
    </subcellularLocation>
</comment>
<dbReference type="Pfam" id="PF07714">
    <property type="entry name" value="PK_Tyr_Ser-Thr"/>
    <property type="match status" value="1"/>
</dbReference>
<feature type="domain" description="Fibronectin type-III" evidence="18">
    <location>
        <begin position="1463"/>
        <end position="1552"/>
    </location>
</feature>
<evidence type="ECO:0000256" key="2">
    <source>
        <dbReference type="ARBA" id="ARBA00011902"/>
    </source>
</evidence>
<feature type="domain" description="Fibronectin type-III" evidence="18">
    <location>
        <begin position="972"/>
        <end position="1051"/>
    </location>
</feature>
<feature type="domain" description="Fibronectin type-III" evidence="18">
    <location>
        <begin position="1775"/>
        <end position="1880"/>
    </location>
</feature>
<evidence type="ECO:0000256" key="5">
    <source>
        <dbReference type="ARBA" id="ARBA00022692"/>
    </source>
</evidence>
<keyword evidence="3" id="KW-0597">Phosphoprotein</keyword>
<evidence type="ECO:0000256" key="17">
    <source>
        <dbReference type="SAM" id="Phobius"/>
    </source>
</evidence>
<dbReference type="PRINTS" id="PR00109">
    <property type="entry name" value="TYRKINASE"/>
</dbReference>
<evidence type="ECO:0000313" key="20">
    <source>
        <dbReference type="EMBL" id="CAG9769334.1"/>
    </source>
</evidence>
<organism evidence="20 21">
    <name type="scientific">Ceutorhynchus assimilis</name>
    <name type="common">cabbage seed weevil</name>
    <dbReference type="NCBI Taxonomy" id="467358"/>
    <lineage>
        <taxon>Eukaryota</taxon>
        <taxon>Metazoa</taxon>
        <taxon>Ecdysozoa</taxon>
        <taxon>Arthropoda</taxon>
        <taxon>Hexapoda</taxon>
        <taxon>Insecta</taxon>
        <taxon>Pterygota</taxon>
        <taxon>Neoptera</taxon>
        <taxon>Endopterygota</taxon>
        <taxon>Coleoptera</taxon>
        <taxon>Polyphaga</taxon>
        <taxon>Cucujiformia</taxon>
        <taxon>Curculionidae</taxon>
        <taxon>Ceutorhynchinae</taxon>
        <taxon>Ceutorhynchus</taxon>
    </lineage>
</organism>
<dbReference type="InterPro" id="IPR000033">
    <property type="entry name" value="LDLR_classB_rpt"/>
</dbReference>
<keyword evidence="13" id="KW-0675">Receptor</keyword>
<feature type="domain" description="Fibronectin type-III" evidence="18">
    <location>
        <begin position="100"/>
        <end position="183"/>
    </location>
</feature>
<feature type="binding site" evidence="15">
    <location>
        <position position="2026"/>
    </location>
    <ligand>
        <name>ATP</name>
        <dbReference type="ChEBI" id="CHEBI:30616"/>
    </ligand>
</feature>
<dbReference type="SUPFAM" id="SSF49265">
    <property type="entry name" value="Fibronectin type III"/>
    <property type="match status" value="5"/>
</dbReference>
<feature type="domain" description="Fibronectin type-III" evidence="18">
    <location>
        <begin position="594"/>
        <end position="679"/>
    </location>
</feature>
<dbReference type="GO" id="GO:0032006">
    <property type="term" value="P:regulation of TOR signaling"/>
    <property type="evidence" value="ECO:0007669"/>
    <property type="project" value="TreeGrafter"/>
</dbReference>
<evidence type="ECO:0000256" key="14">
    <source>
        <dbReference type="ARBA" id="ARBA00051243"/>
    </source>
</evidence>
<evidence type="ECO:0000259" key="19">
    <source>
        <dbReference type="SMART" id="SM00219"/>
    </source>
</evidence>
<evidence type="ECO:0000256" key="3">
    <source>
        <dbReference type="ARBA" id="ARBA00022553"/>
    </source>
</evidence>
<dbReference type="PROSITE" id="PS00107">
    <property type="entry name" value="PROTEIN_KINASE_ATP"/>
    <property type="match status" value="1"/>
</dbReference>
<keyword evidence="10 17" id="KW-1133">Transmembrane helix</keyword>
<dbReference type="EC" id="2.7.10.1" evidence="2"/>
<dbReference type="Gene3D" id="2.60.40.10">
    <property type="entry name" value="Immunoglobulins"/>
    <property type="match status" value="7"/>
</dbReference>
<evidence type="ECO:0000256" key="4">
    <source>
        <dbReference type="ARBA" id="ARBA00022679"/>
    </source>
</evidence>
<dbReference type="SMART" id="SM00060">
    <property type="entry name" value="FN3"/>
    <property type="match status" value="9"/>
</dbReference>
<reference evidence="20" key="1">
    <citation type="submission" date="2022-01" db="EMBL/GenBank/DDBJ databases">
        <authorList>
            <person name="King R."/>
        </authorList>
    </citation>
    <scope>NUCLEOTIDE SEQUENCE</scope>
</reference>
<proteinExistence type="predicted"/>
<dbReference type="SUPFAM" id="SSF56112">
    <property type="entry name" value="Protein kinase-like (PK-like)"/>
    <property type="match status" value="1"/>
</dbReference>
<dbReference type="GO" id="GO:0043235">
    <property type="term" value="C:receptor complex"/>
    <property type="evidence" value="ECO:0007669"/>
    <property type="project" value="TreeGrafter"/>
</dbReference>
<feature type="domain" description="Fibronectin type-III" evidence="18">
    <location>
        <begin position="203"/>
        <end position="289"/>
    </location>
</feature>
<dbReference type="CDD" id="cd00063">
    <property type="entry name" value="FN3"/>
    <property type="match status" value="7"/>
</dbReference>
<comment type="catalytic activity">
    <reaction evidence="14">
        <text>L-tyrosyl-[protein] + ATP = O-phospho-L-tyrosyl-[protein] + ADP + H(+)</text>
        <dbReference type="Rhea" id="RHEA:10596"/>
        <dbReference type="Rhea" id="RHEA-COMP:10136"/>
        <dbReference type="Rhea" id="RHEA-COMP:20101"/>
        <dbReference type="ChEBI" id="CHEBI:15378"/>
        <dbReference type="ChEBI" id="CHEBI:30616"/>
        <dbReference type="ChEBI" id="CHEBI:46858"/>
        <dbReference type="ChEBI" id="CHEBI:61978"/>
        <dbReference type="ChEBI" id="CHEBI:456216"/>
        <dbReference type="EC" id="2.7.10.1"/>
    </reaction>
</comment>
<dbReference type="PANTHER" id="PTHR24416:SF527">
    <property type="entry name" value="PROTO-ONCOGENE TYROSINE-PROTEIN KINASE ROS"/>
    <property type="match status" value="1"/>
</dbReference>
<dbReference type="InterPro" id="IPR013783">
    <property type="entry name" value="Ig-like_fold"/>
</dbReference>